<dbReference type="Gene3D" id="3.30.780.10">
    <property type="entry name" value="SUI1-like domain"/>
    <property type="match status" value="1"/>
</dbReference>
<dbReference type="InterPro" id="IPR036877">
    <property type="entry name" value="SUI1_dom_sf"/>
</dbReference>
<proteinExistence type="predicted"/>
<reference evidence="1 2" key="1">
    <citation type="submission" date="2019-04" db="EMBL/GenBank/DDBJ databases">
        <authorList>
            <consortium name="Wellcome Sanger Institute Data Sharing"/>
        </authorList>
    </citation>
    <scope>NUCLEOTIDE SEQUENCE [LARGE SCALE GENOMIC DNA]</scope>
</reference>
<dbReference type="Ensembl" id="ENSSFOT00015010011.2">
    <property type="protein sequence ID" value="ENSSFOP00015009875.2"/>
    <property type="gene ID" value="ENSSFOG00015006307.2"/>
</dbReference>
<sequence>GSLILQHNSHKMLATAQGIAHDYKKKKLVFCFFSRKLACNGKLQGDQRKNICQFLLQVYKSCFGQLPKNPVLQCLC</sequence>
<accession>A0A8C9R616</accession>
<dbReference type="AlphaFoldDB" id="A0A8C9R616"/>
<reference evidence="1" key="2">
    <citation type="submission" date="2025-08" db="UniProtKB">
        <authorList>
            <consortium name="Ensembl"/>
        </authorList>
    </citation>
    <scope>IDENTIFICATION</scope>
</reference>
<keyword evidence="2" id="KW-1185">Reference proteome</keyword>
<organism evidence="1 2">
    <name type="scientific">Scleropages formosus</name>
    <name type="common">Asian bonytongue</name>
    <name type="synonym">Osteoglossum formosum</name>
    <dbReference type="NCBI Taxonomy" id="113540"/>
    <lineage>
        <taxon>Eukaryota</taxon>
        <taxon>Metazoa</taxon>
        <taxon>Chordata</taxon>
        <taxon>Craniata</taxon>
        <taxon>Vertebrata</taxon>
        <taxon>Euteleostomi</taxon>
        <taxon>Actinopterygii</taxon>
        <taxon>Neopterygii</taxon>
        <taxon>Teleostei</taxon>
        <taxon>Osteoglossocephala</taxon>
        <taxon>Osteoglossomorpha</taxon>
        <taxon>Osteoglossiformes</taxon>
        <taxon>Osteoglossidae</taxon>
        <taxon>Scleropages</taxon>
    </lineage>
</organism>
<dbReference type="GO" id="GO:0003743">
    <property type="term" value="F:translation initiation factor activity"/>
    <property type="evidence" value="ECO:0007669"/>
    <property type="project" value="InterPro"/>
</dbReference>
<dbReference type="SUPFAM" id="SSF55159">
    <property type="entry name" value="eIF1-like"/>
    <property type="match status" value="1"/>
</dbReference>
<protein>
    <submittedName>
        <fullName evidence="1">Uncharacterized protein</fullName>
    </submittedName>
</protein>
<dbReference type="Proteomes" id="UP000694397">
    <property type="component" value="Chromosome 17"/>
</dbReference>
<name>A0A8C9R616_SCLFO</name>
<reference evidence="1" key="3">
    <citation type="submission" date="2025-09" db="UniProtKB">
        <authorList>
            <consortium name="Ensembl"/>
        </authorList>
    </citation>
    <scope>IDENTIFICATION</scope>
</reference>
<evidence type="ECO:0000313" key="1">
    <source>
        <dbReference type="Ensembl" id="ENSSFOP00015009875.2"/>
    </source>
</evidence>
<evidence type="ECO:0000313" key="2">
    <source>
        <dbReference type="Proteomes" id="UP000694397"/>
    </source>
</evidence>